<reference evidence="3 4" key="1">
    <citation type="submission" date="2020-04" db="EMBL/GenBank/DDBJ databases">
        <title>MicrobeNet Type strains.</title>
        <authorList>
            <person name="Nicholson A.C."/>
        </authorList>
    </citation>
    <scope>NUCLEOTIDE SEQUENCE [LARGE SCALE GENOMIC DNA]</scope>
    <source>
        <strain evidence="3 4">JCM 3332</strain>
    </source>
</reference>
<keyword evidence="4" id="KW-1185">Reference proteome</keyword>
<dbReference type="Proteomes" id="UP000570678">
    <property type="component" value="Unassembled WGS sequence"/>
</dbReference>
<gene>
    <name evidence="3" type="ORF">HGA15_02740</name>
</gene>
<dbReference type="PANTHER" id="PTHR11012:SF30">
    <property type="entry name" value="PROTEIN KINASE-LIKE DOMAIN-CONTAINING"/>
    <property type="match status" value="1"/>
</dbReference>
<dbReference type="AlphaFoldDB" id="A0A846YBF5"/>
<feature type="domain" description="CHK kinase-like" evidence="2">
    <location>
        <begin position="107"/>
        <end position="284"/>
    </location>
</feature>
<evidence type="ECO:0000256" key="1">
    <source>
        <dbReference type="SAM" id="MobiDB-lite"/>
    </source>
</evidence>
<evidence type="ECO:0000313" key="4">
    <source>
        <dbReference type="Proteomes" id="UP000570678"/>
    </source>
</evidence>
<feature type="region of interest" description="Disordered" evidence="1">
    <location>
        <begin position="342"/>
        <end position="361"/>
    </location>
</feature>
<evidence type="ECO:0000313" key="3">
    <source>
        <dbReference type="EMBL" id="NKY55094.1"/>
    </source>
</evidence>
<sequence length="361" mass="39132">MTIPTTVAALTPEWLSTVLRRPVEEVVAEPVGTGQIGSVYRLRLTGAGVPEQLLAKLPAADPGTRAMLAGAYRQEVRFYSEIAMTVAVRTPRCHYAGIHGDGSEFVLLLEDLAPAAQGDQIAGCPIPHAHEAVANLAGLHAPRWCDESLLEIDGFSRNGPEEAATLGELYGPTTALFFDRLGDRLTPEDRDTVRACGAVIADWLVARPERFGLVHGDYRLDNLLFAAGEPAVVTAVDWQTVNLGLPARDLAYFVTTGLDPEIRRAEEEALLTTYHRRLLELGVTGYSLDDCRRDYRFATLQGPLVAVFGAAYGTPTERGDAMFATMIRRSCAAIRDLDSLTAHPAPVRTPHPGAGGRPKRR</sequence>
<accession>A0A846YBF5</accession>
<dbReference type="Pfam" id="PF01636">
    <property type="entry name" value="APH"/>
    <property type="match status" value="1"/>
</dbReference>
<dbReference type="InterPro" id="IPR002575">
    <property type="entry name" value="Aminoglycoside_PTrfase"/>
</dbReference>
<name>A0A846YBF5_9NOCA</name>
<evidence type="ECO:0000259" key="2">
    <source>
        <dbReference type="SMART" id="SM00587"/>
    </source>
</evidence>
<dbReference type="InterPro" id="IPR011009">
    <property type="entry name" value="Kinase-like_dom_sf"/>
</dbReference>
<dbReference type="SUPFAM" id="SSF56112">
    <property type="entry name" value="Protein kinase-like (PK-like)"/>
    <property type="match status" value="1"/>
</dbReference>
<comment type="caution">
    <text evidence="3">The sequence shown here is derived from an EMBL/GenBank/DDBJ whole genome shotgun (WGS) entry which is preliminary data.</text>
</comment>
<proteinExistence type="predicted"/>
<dbReference type="EMBL" id="JAAXOT010000001">
    <property type="protein sequence ID" value="NKY55094.1"/>
    <property type="molecule type" value="Genomic_DNA"/>
</dbReference>
<dbReference type="Gene3D" id="3.90.1200.10">
    <property type="match status" value="1"/>
</dbReference>
<keyword evidence="3" id="KW-0808">Transferase</keyword>
<dbReference type="RefSeq" id="WP_062970436.1">
    <property type="nucleotide sequence ID" value="NZ_JAAXOT010000001.1"/>
</dbReference>
<dbReference type="InterPro" id="IPR015897">
    <property type="entry name" value="CHK_kinase-like"/>
</dbReference>
<protein>
    <submittedName>
        <fullName evidence="3">Phosphotransferase</fullName>
    </submittedName>
</protein>
<dbReference type="PANTHER" id="PTHR11012">
    <property type="entry name" value="PROTEIN KINASE-LIKE DOMAIN-CONTAINING"/>
    <property type="match status" value="1"/>
</dbReference>
<organism evidence="3 4">
    <name type="scientific">Nocardia flavorosea</name>
    <dbReference type="NCBI Taxonomy" id="53429"/>
    <lineage>
        <taxon>Bacteria</taxon>
        <taxon>Bacillati</taxon>
        <taxon>Actinomycetota</taxon>
        <taxon>Actinomycetes</taxon>
        <taxon>Mycobacteriales</taxon>
        <taxon>Nocardiaceae</taxon>
        <taxon>Nocardia</taxon>
    </lineage>
</organism>
<dbReference type="SMART" id="SM00587">
    <property type="entry name" value="CHK"/>
    <property type="match status" value="1"/>
</dbReference>
<dbReference type="GO" id="GO:0016740">
    <property type="term" value="F:transferase activity"/>
    <property type="evidence" value="ECO:0007669"/>
    <property type="project" value="UniProtKB-KW"/>
</dbReference>